<protein>
    <recommendedName>
        <fullName evidence="4">FAD/NAD(P)-binding domain-containing protein</fullName>
    </recommendedName>
</protein>
<dbReference type="RefSeq" id="WP_190849168.1">
    <property type="nucleotide sequence ID" value="NZ_AP023440.1"/>
</dbReference>
<dbReference type="AlphaFoldDB" id="A0A7G1NSR0"/>
<organism evidence="5 6">
    <name type="scientific">Streptomyces aurantiacus</name>
    <dbReference type="NCBI Taxonomy" id="47760"/>
    <lineage>
        <taxon>Bacteria</taxon>
        <taxon>Bacillati</taxon>
        <taxon>Actinomycetota</taxon>
        <taxon>Actinomycetes</taxon>
        <taxon>Kitasatosporales</taxon>
        <taxon>Streptomycetaceae</taxon>
        <taxon>Streptomyces</taxon>
        <taxon>Streptomyces aurantiacus group</taxon>
    </lineage>
</organism>
<feature type="domain" description="FAD/NAD(P)-binding" evidence="4">
    <location>
        <begin position="3"/>
        <end position="286"/>
    </location>
</feature>
<proteinExistence type="predicted"/>
<dbReference type="InterPro" id="IPR050097">
    <property type="entry name" value="Ferredoxin-NADP_redctase_2"/>
</dbReference>
<reference evidence="5 6" key="1">
    <citation type="journal article" date="2014" name="Int. J. Syst. Evol. Microbiol.">
        <title>Complete genome sequence of Corynebacterium casei LMG S-19264T (=DSM 44701T), isolated from a smear-ripened cheese.</title>
        <authorList>
            <consortium name="US DOE Joint Genome Institute (JGI-PGF)"/>
            <person name="Walter F."/>
            <person name="Albersmeier A."/>
            <person name="Kalinowski J."/>
            <person name="Ruckert C."/>
        </authorList>
    </citation>
    <scope>NUCLEOTIDE SEQUENCE [LARGE SCALE GENOMIC DNA]</scope>
    <source>
        <strain evidence="5 6">JCM 4677</strain>
    </source>
</reference>
<evidence type="ECO:0000256" key="3">
    <source>
        <dbReference type="ARBA" id="ARBA00048132"/>
    </source>
</evidence>
<dbReference type="EMBL" id="AP023440">
    <property type="protein sequence ID" value="BCL25501.1"/>
    <property type="molecule type" value="Genomic_DNA"/>
</dbReference>
<keyword evidence="6" id="KW-1185">Reference proteome</keyword>
<dbReference type="PRINTS" id="PR00368">
    <property type="entry name" value="FADPNR"/>
</dbReference>
<dbReference type="PRINTS" id="PR00469">
    <property type="entry name" value="PNDRDTASEII"/>
</dbReference>
<dbReference type="SUPFAM" id="SSF51905">
    <property type="entry name" value="FAD/NAD(P)-binding domain"/>
    <property type="match status" value="1"/>
</dbReference>
<evidence type="ECO:0000313" key="5">
    <source>
        <dbReference type="EMBL" id="BCL25501.1"/>
    </source>
</evidence>
<keyword evidence="2" id="KW-0560">Oxidoreductase</keyword>
<dbReference type="PANTHER" id="PTHR48105">
    <property type="entry name" value="THIOREDOXIN REDUCTASE 1-RELATED-RELATED"/>
    <property type="match status" value="1"/>
</dbReference>
<evidence type="ECO:0000259" key="4">
    <source>
        <dbReference type="Pfam" id="PF07992"/>
    </source>
</evidence>
<dbReference type="InterPro" id="IPR023753">
    <property type="entry name" value="FAD/NAD-binding_dom"/>
</dbReference>
<dbReference type="GO" id="GO:0004791">
    <property type="term" value="F:thioredoxin-disulfide reductase (NADPH) activity"/>
    <property type="evidence" value="ECO:0007669"/>
    <property type="project" value="UniProtKB-EC"/>
</dbReference>
<dbReference type="Pfam" id="PF07992">
    <property type="entry name" value="Pyr_redox_2"/>
    <property type="match status" value="1"/>
</dbReference>
<sequence length="301" mass="31268">MRDCIVVGAGAAGMSASLTLARARRSTLVIDAGEQSNLTASSVGGENDRRPPSRFYAAGSAALTVYGSVELCHGEVARGVRDEDGNFTVTFGDGRRERARSVVLAPGMDYRYPRLPGMDERWGSSVFHCPFCHDWDIGDRPLGVLGGGAGGVQGALSLRAGVDRITLLTNGSELTDQQRKQLAVGRVGLDERPVSHLDGPGAELRTAVFDDGGELPISTLLVKTSLYQRSSLARDLGASLTEPDEILDVEAIKVDALSRTGTPGLYAAGDAATSVLPSMAAAVASGHLAGTSAAVQLAAGF</sequence>
<gene>
    <name evidence="5" type="ORF">GCM10017557_03600</name>
</gene>
<dbReference type="Proteomes" id="UP000516444">
    <property type="component" value="Chromosome"/>
</dbReference>
<dbReference type="InterPro" id="IPR036188">
    <property type="entry name" value="FAD/NAD-bd_sf"/>
</dbReference>
<keyword evidence="1" id="KW-0285">Flavoprotein</keyword>
<accession>A0A7G1NSR0</accession>
<evidence type="ECO:0000256" key="1">
    <source>
        <dbReference type="ARBA" id="ARBA00022630"/>
    </source>
</evidence>
<evidence type="ECO:0000256" key="2">
    <source>
        <dbReference type="ARBA" id="ARBA00023002"/>
    </source>
</evidence>
<evidence type="ECO:0000313" key="6">
    <source>
        <dbReference type="Proteomes" id="UP000516444"/>
    </source>
</evidence>
<dbReference type="KEGG" id="sgm:GCM10017557_03600"/>
<name>A0A7G1NSR0_9ACTN</name>
<comment type="catalytic activity">
    <reaction evidence="3">
        <text>[thioredoxin]-dithiol + NADP(+) = [thioredoxin]-disulfide + NADPH + H(+)</text>
        <dbReference type="Rhea" id="RHEA:20345"/>
        <dbReference type="Rhea" id="RHEA-COMP:10698"/>
        <dbReference type="Rhea" id="RHEA-COMP:10700"/>
        <dbReference type="ChEBI" id="CHEBI:15378"/>
        <dbReference type="ChEBI" id="CHEBI:29950"/>
        <dbReference type="ChEBI" id="CHEBI:50058"/>
        <dbReference type="ChEBI" id="CHEBI:57783"/>
        <dbReference type="ChEBI" id="CHEBI:58349"/>
        <dbReference type="EC" id="1.8.1.9"/>
    </reaction>
</comment>
<dbReference type="Gene3D" id="3.50.50.60">
    <property type="entry name" value="FAD/NAD(P)-binding domain"/>
    <property type="match status" value="2"/>
</dbReference>